<dbReference type="RefSeq" id="WP_290365641.1">
    <property type="nucleotide sequence ID" value="NZ_JAUFQU010000095.1"/>
</dbReference>
<comment type="caution">
    <text evidence="1">The sequence shown here is derived from an EMBL/GenBank/DDBJ whole genome shotgun (WGS) entry which is preliminary data.</text>
</comment>
<keyword evidence="2" id="KW-1185">Reference proteome</keyword>
<protein>
    <submittedName>
        <fullName evidence="1">Uncharacterized protein</fullName>
    </submittedName>
</protein>
<accession>A0ABT8D290</accession>
<evidence type="ECO:0000313" key="1">
    <source>
        <dbReference type="EMBL" id="MDN3710516.1"/>
    </source>
</evidence>
<name>A0ABT8D290_9FLAO</name>
<dbReference type="Proteomes" id="UP001242368">
    <property type="component" value="Unassembled WGS sequence"/>
</dbReference>
<gene>
    <name evidence="1" type="ORF">QW060_27365</name>
</gene>
<dbReference type="EMBL" id="JAUFQU010000095">
    <property type="protein sequence ID" value="MDN3710516.1"/>
    <property type="molecule type" value="Genomic_DNA"/>
</dbReference>
<sequence length="41" mass="4517">MRSLKKSSAGDGNPAQTPPHTCTYFFSPSAWMVRFSNSVPK</sequence>
<proteinExistence type="predicted"/>
<organism evidence="1 2">
    <name type="scientific">Paenimyroides ceti</name>
    <dbReference type="NCBI Taxonomy" id="395087"/>
    <lineage>
        <taxon>Bacteria</taxon>
        <taxon>Pseudomonadati</taxon>
        <taxon>Bacteroidota</taxon>
        <taxon>Flavobacteriia</taxon>
        <taxon>Flavobacteriales</taxon>
        <taxon>Flavobacteriaceae</taxon>
        <taxon>Paenimyroides</taxon>
    </lineage>
</organism>
<evidence type="ECO:0000313" key="2">
    <source>
        <dbReference type="Proteomes" id="UP001242368"/>
    </source>
</evidence>
<reference evidence="2" key="1">
    <citation type="journal article" date="2019" name="Int. J. Syst. Evol. Microbiol.">
        <title>The Global Catalogue of Microorganisms (GCM) 10K type strain sequencing project: providing services to taxonomists for standard genome sequencing and annotation.</title>
        <authorList>
            <consortium name="The Broad Institute Genomics Platform"/>
            <consortium name="The Broad Institute Genome Sequencing Center for Infectious Disease"/>
            <person name="Wu L."/>
            <person name="Ma J."/>
        </authorList>
    </citation>
    <scope>NUCLEOTIDE SEQUENCE [LARGE SCALE GENOMIC DNA]</scope>
    <source>
        <strain evidence="2">CECT 7184</strain>
    </source>
</reference>